<feature type="compositionally biased region" description="Basic and acidic residues" evidence="1">
    <location>
        <begin position="70"/>
        <end position="83"/>
    </location>
</feature>
<organism evidence="2 3">
    <name type="scientific">Septoria linicola</name>
    <dbReference type="NCBI Taxonomy" id="215465"/>
    <lineage>
        <taxon>Eukaryota</taxon>
        <taxon>Fungi</taxon>
        <taxon>Dikarya</taxon>
        <taxon>Ascomycota</taxon>
        <taxon>Pezizomycotina</taxon>
        <taxon>Dothideomycetes</taxon>
        <taxon>Dothideomycetidae</taxon>
        <taxon>Mycosphaerellales</taxon>
        <taxon>Mycosphaerellaceae</taxon>
        <taxon>Septoria</taxon>
    </lineage>
</organism>
<accession>A0A9Q9AJ09</accession>
<dbReference type="EMBL" id="CP099418">
    <property type="protein sequence ID" value="USW48744.1"/>
    <property type="molecule type" value="Genomic_DNA"/>
</dbReference>
<feature type="compositionally biased region" description="Polar residues" evidence="1">
    <location>
        <begin position="106"/>
        <end position="121"/>
    </location>
</feature>
<reference evidence="2" key="1">
    <citation type="submission" date="2022-06" db="EMBL/GenBank/DDBJ databases">
        <title>Complete genome sequences of two strains of the flax pathogen Septoria linicola.</title>
        <authorList>
            <person name="Lapalu N."/>
            <person name="Simon A."/>
            <person name="Demenou B."/>
            <person name="Paumier D."/>
            <person name="Guillot M.-P."/>
            <person name="Gout L."/>
            <person name="Valade R."/>
        </authorList>
    </citation>
    <scope>NUCLEOTIDE SEQUENCE</scope>
    <source>
        <strain evidence="2">SE15195</strain>
    </source>
</reference>
<name>A0A9Q9AJ09_9PEZI</name>
<evidence type="ECO:0000313" key="2">
    <source>
        <dbReference type="EMBL" id="USW48744.1"/>
    </source>
</evidence>
<evidence type="ECO:0000313" key="3">
    <source>
        <dbReference type="Proteomes" id="UP001056384"/>
    </source>
</evidence>
<dbReference type="Proteomes" id="UP001056384">
    <property type="component" value="Chromosome 1"/>
</dbReference>
<evidence type="ECO:0000256" key="1">
    <source>
        <dbReference type="SAM" id="MobiDB-lite"/>
    </source>
</evidence>
<protein>
    <submittedName>
        <fullName evidence="2">Uncharacterized protein</fullName>
    </submittedName>
</protein>
<feature type="region of interest" description="Disordered" evidence="1">
    <location>
        <begin position="105"/>
        <end position="153"/>
    </location>
</feature>
<feature type="compositionally biased region" description="Low complexity" evidence="1">
    <location>
        <begin position="125"/>
        <end position="136"/>
    </location>
</feature>
<sequence length="153" mass="16712">MAPDDPARECLPVGAHTNTSLADATITTEYNIIDIYSHNPIEDTFKTSSKLAKTAASTKRDSKLVIVEDTKPLQPKQIHERPKATNMGRQDRPVMTYYQSECGPVSTYSASGSSRESSPTCQKRPVVVVHKPSGVVPDDEPSSRDAIRAGVRK</sequence>
<feature type="region of interest" description="Disordered" evidence="1">
    <location>
        <begin position="70"/>
        <end position="92"/>
    </location>
</feature>
<keyword evidence="3" id="KW-1185">Reference proteome</keyword>
<proteinExistence type="predicted"/>
<gene>
    <name evidence="2" type="ORF">Slin15195_G020630</name>
</gene>
<dbReference type="AlphaFoldDB" id="A0A9Q9AJ09"/>